<protein>
    <submittedName>
        <fullName evidence="1">Uncharacterized protein</fullName>
    </submittedName>
</protein>
<comment type="caution">
    <text evidence="1">The sequence shown here is derived from an EMBL/GenBank/DDBJ whole genome shotgun (WGS) entry which is preliminary data.</text>
</comment>
<gene>
    <name evidence="1" type="ORF">D3P04_19755</name>
</gene>
<organism evidence="1 2">
    <name type="scientific">Paracoccus onubensis</name>
    <dbReference type="NCBI Taxonomy" id="1675788"/>
    <lineage>
        <taxon>Bacteria</taxon>
        <taxon>Pseudomonadati</taxon>
        <taxon>Pseudomonadota</taxon>
        <taxon>Alphaproteobacteria</taxon>
        <taxon>Rhodobacterales</taxon>
        <taxon>Paracoccaceae</taxon>
        <taxon>Paracoccus</taxon>
    </lineage>
</organism>
<dbReference type="OrthoDB" id="7864285at2"/>
<proteinExistence type="predicted"/>
<dbReference type="RefSeq" id="WP_119751603.1">
    <property type="nucleotide sequence ID" value="NZ_QZCG01000016.1"/>
</dbReference>
<dbReference type="EMBL" id="QZCG01000016">
    <property type="protein sequence ID" value="RJE82374.1"/>
    <property type="molecule type" value="Genomic_DNA"/>
</dbReference>
<accession>A0A418SN47</accession>
<sequence>MNSSQAIEIETVYLGSGCDASSEYLGEGCRGWANGGFTIEFPDTSIGFPRQEVFCPENGPQPDLSQCTR</sequence>
<evidence type="ECO:0000313" key="2">
    <source>
        <dbReference type="Proteomes" id="UP000284202"/>
    </source>
</evidence>
<name>A0A418SN47_9RHOB</name>
<evidence type="ECO:0000313" key="1">
    <source>
        <dbReference type="EMBL" id="RJE82374.1"/>
    </source>
</evidence>
<reference evidence="2" key="1">
    <citation type="submission" date="2018-09" db="EMBL/GenBank/DDBJ databases">
        <title>Acidovorax cavernicola nov. sp. isolated from Gruta de las Maravillas (Aracena, Spain).</title>
        <authorList>
            <person name="Jurado V."/>
            <person name="Gutierrez-Patricio S."/>
            <person name="Gonzalez-Pimentel J.L."/>
            <person name="Miller A.Z."/>
            <person name="Laiz L."/>
            <person name="Saiz-Jimenez C."/>
        </authorList>
    </citation>
    <scope>NUCLEOTIDE SEQUENCE [LARGE SCALE GENOMIC DNA]</scope>
    <source>
        <strain evidence="2">1011MAR3C25</strain>
    </source>
</reference>
<keyword evidence="2" id="KW-1185">Reference proteome</keyword>
<dbReference type="AlphaFoldDB" id="A0A418SN47"/>
<dbReference type="Proteomes" id="UP000284202">
    <property type="component" value="Unassembled WGS sequence"/>
</dbReference>